<reference evidence="3 4" key="1">
    <citation type="journal article" date="2016" name="BMC Genomics">
        <title>Comparative genomic and transcriptomic analyses of the Fuzhuan brick tea-fermentation fungus Aspergillus cristatus.</title>
        <authorList>
            <person name="Ge Y."/>
            <person name="Wang Y."/>
            <person name="Liu Y."/>
            <person name="Tan Y."/>
            <person name="Ren X."/>
            <person name="Zhang X."/>
            <person name="Hyde K.D."/>
            <person name="Liu Y."/>
            <person name="Liu Z."/>
        </authorList>
    </citation>
    <scope>NUCLEOTIDE SEQUENCE [LARGE SCALE GENOMIC DNA]</scope>
    <source>
        <strain evidence="3 4">GZAAS20.1005</strain>
    </source>
</reference>
<dbReference type="VEuPathDB" id="FungiDB:SI65_06687"/>
<dbReference type="PROSITE" id="PS00670">
    <property type="entry name" value="D_2_HYDROXYACID_DH_2"/>
    <property type="match status" value="1"/>
</dbReference>
<dbReference type="Proteomes" id="UP000094569">
    <property type="component" value="Unassembled WGS sequence"/>
</dbReference>
<comment type="caution">
    <text evidence="3">The sequence shown here is derived from an EMBL/GenBank/DDBJ whole genome shotgun (WGS) entry which is preliminary data.</text>
</comment>
<keyword evidence="4" id="KW-1185">Reference proteome</keyword>
<dbReference type="OrthoDB" id="9991913at2759"/>
<gene>
    <name evidence="3" type="ORF">SI65_06687</name>
</gene>
<dbReference type="EMBL" id="JXNT01000007">
    <property type="protein sequence ID" value="ODM17899.1"/>
    <property type="molecule type" value="Genomic_DNA"/>
</dbReference>
<evidence type="ECO:0000259" key="2">
    <source>
        <dbReference type="Pfam" id="PF02826"/>
    </source>
</evidence>
<dbReference type="Gene3D" id="3.40.50.720">
    <property type="entry name" value="NAD(P)-binding Rossmann-like Domain"/>
    <property type="match status" value="2"/>
</dbReference>
<evidence type="ECO:0000313" key="4">
    <source>
        <dbReference type="Proteomes" id="UP000094569"/>
    </source>
</evidence>
<dbReference type="InterPro" id="IPR029753">
    <property type="entry name" value="D-isomer_DH_CS"/>
</dbReference>
<dbReference type="PANTHER" id="PTHR10996">
    <property type="entry name" value="2-HYDROXYACID DEHYDROGENASE-RELATED"/>
    <property type="match status" value="1"/>
</dbReference>
<dbReference type="SUPFAM" id="SSF51735">
    <property type="entry name" value="NAD(P)-binding Rossmann-fold domains"/>
    <property type="match status" value="1"/>
</dbReference>
<dbReference type="AlphaFoldDB" id="A0A1E3BAD8"/>
<dbReference type="STRING" id="573508.A0A1E3BAD8"/>
<dbReference type="GO" id="GO:0051287">
    <property type="term" value="F:NAD binding"/>
    <property type="evidence" value="ECO:0007669"/>
    <property type="project" value="InterPro"/>
</dbReference>
<organism evidence="3 4">
    <name type="scientific">Aspergillus cristatus</name>
    <name type="common">Chinese Fuzhuan brick tea-fermentation fungus</name>
    <name type="synonym">Eurotium cristatum</name>
    <dbReference type="NCBI Taxonomy" id="573508"/>
    <lineage>
        <taxon>Eukaryota</taxon>
        <taxon>Fungi</taxon>
        <taxon>Dikarya</taxon>
        <taxon>Ascomycota</taxon>
        <taxon>Pezizomycotina</taxon>
        <taxon>Eurotiomycetes</taxon>
        <taxon>Eurotiomycetidae</taxon>
        <taxon>Eurotiales</taxon>
        <taxon>Aspergillaceae</taxon>
        <taxon>Aspergillus</taxon>
        <taxon>Aspergillus subgen. Aspergillus</taxon>
    </lineage>
</organism>
<proteinExistence type="predicted"/>
<protein>
    <recommendedName>
        <fullName evidence="2">D-isomer specific 2-hydroxyacid dehydrogenase NAD-binding domain-containing protein</fullName>
    </recommendedName>
</protein>
<dbReference type="GO" id="GO:0030267">
    <property type="term" value="F:glyoxylate reductase (NADPH) activity"/>
    <property type="evidence" value="ECO:0007669"/>
    <property type="project" value="TreeGrafter"/>
</dbReference>
<dbReference type="InterPro" id="IPR036291">
    <property type="entry name" value="NAD(P)-bd_dom_sf"/>
</dbReference>
<dbReference type="InterPro" id="IPR006140">
    <property type="entry name" value="D-isomer_DH_NAD-bd"/>
</dbReference>
<sequence>MPSKPFVLFFNPVRHAVPFYEKLQEVAHTEVVISQTREEFFEDLKRKYKDIFAIYRTSASGASANLMLNSSPISPQAASTSATTALLHPSLTSLHAGTFKQGLDFGHGPQAKTLGILDMGRIGHAIKKRTEPFGLTTIYHNRTPLPSEQTAGADYVPFETLLRKSDIISVNIPLTPSTKRLISASAIAVMNPGVVIINTARGDIIDEAAMADALESGAVRLDV</sequence>
<feature type="domain" description="D-isomer specific 2-hydroxyacid dehydrogenase NAD-binding" evidence="2">
    <location>
        <begin position="88"/>
        <end position="220"/>
    </location>
</feature>
<dbReference type="PROSITE" id="PS00671">
    <property type="entry name" value="D_2_HYDROXYACID_DH_3"/>
    <property type="match status" value="1"/>
</dbReference>
<dbReference type="InterPro" id="IPR050223">
    <property type="entry name" value="D-isomer_2-hydroxyacid_DH"/>
</dbReference>
<dbReference type="GO" id="GO:0005829">
    <property type="term" value="C:cytosol"/>
    <property type="evidence" value="ECO:0007669"/>
    <property type="project" value="TreeGrafter"/>
</dbReference>
<dbReference type="Pfam" id="PF02826">
    <property type="entry name" value="2-Hacid_dh_C"/>
    <property type="match status" value="1"/>
</dbReference>
<evidence type="ECO:0000313" key="3">
    <source>
        <dbReference type="EMBL" id="ODM17899.1"/>
    </source>
</evidence>
<dbReference type="PANTHER" id="PTHR10996:SF269">
    <property type="entry name" value="HYPOTHETICAL D-ISOMER SPECIFIC 2-HYDROXYACID DEHYDROGENASE (EUROFUNG)"/>
    <property type="match status" value="1"/>
</dbReference>
<keyword evidence="1" id="KW-0560">Oxidoreductase</keyword>
<accession>A0A1E3BAD8</accession>
<name>A0A1E3BAD8_ASPCR</name>
<dbReference type="GO" id="GO:0016618">
    <property type="term" value="F:hydroxypyruvate reductase [NAD(P)H] activity"/>
    <property type="evidence" value="ECO:0007669"/>
    <property type="project" value="TreeGrafter"/>
</dbReference>
<evidence type="ECO:0000256" key="1">
    <source>
        <dbReference type="ARBA" id="ARBA00023002"/>
    </source>
</evidence>